<dbReference type="PANTHER" id="PTHR45658">
    <property type="entry name" value="GATA TRANSCRIPTION FACTOR"/>
    <property type="match status" value="1"/>
</dbReference>
<dbReference type="CDD" id="cd00202">
    <property type="entry name" value="ZnF_GATA"/>
    <property type="match status" value="1"/>
</dbReference>
<reference evidence="15 16" key="1">
    <citation type="submission" date="2024-01" db="EMBL/GenBank/DDBJ databases">
        <title>The complete chloroplast genome sequence of Lithospermum erythrorhizon: insights into the phylogenetic relationship among Boraginaceae species and the maternal lineages of purple gromwells.</title>
        <authorList>
            <person name="Okada T."/>
            <person name="Watanabe K."/>
        </authorList>
    </citation>
    <scope>NUCLEOTIDE SEQUENCE [LARGE SCALE GENOMIC DNA]</scope>
</reference>
<evidence type="ECO:0000313" key="15">
    <source>
        <dbReference type="EMBL" id="GAA0169736.1"/>
    </source>
</evidence>
<dbReference type="PIRSF" id="PIRSF016992">
    <property type="entry name" value="TF_GATA_plant"/>
    <property type="match status" value="1"/>
</dbReference>
<evidence type="ECO:0000256" key="3">
    <source>
        <dbReference type="ARBA" id="ARBA00022723"/>
    </source>
</evidence>
<evidence type="ECO:0000256" key="9">
    <source>
        <dbReference type="ARBA" id="ARBA00023163"/>
    </source>
</evidence>
<organism evidence="15 16">
    <name type="scientific">Lithospermum erythrorhizon</name>
    <name type="common">Purple gromwell</name>
    <name type="synonym">Lithospermum officinale var. erythrorhizon</name>
    <dbReference type="NCBI Taxonomy" id="34254"/>
    <lineage>
        <taxon>Eukaryota</taxon>
        <taxon>Viridiplantae</taxon>
        <taxon>Streptophyta</taxon>
        <taxon>Embryophyta</taxon>
        <taxon>Tracheophyta</taxon>
        <taxon>Spermatophyta</taxon>
        <taxon>Magnoliopsida</taxon>
        <taxon>eudicotyledons</taxon>
        <taxon>Gunneridae</taxon>
        <taxon>Pentapetalae</taxon>
        <taxon>asterids</taxon>
        <taxon>lamiids</taxon>
        <taxon>Boraginales</taxon>
        <taxon>Boraginaceae</taxon>
        <taxon>Boraginoideae</taxon>
        <taxon>Lithospermeae</taxon>
        <taxon>Lithospermum</taxon>
    </lineage>
</organism>
<evidence type="ECO:0000256" key="10">
    <source>
        <dbReference type="ARBA" id="ARBA00023242"/>
    </source>
</evidence>
<keyword evidence="5" id="KW-0862">Zinc</keyword>
<proteinExistence type="inferred from homology"/>
<dbReference type="PROSITE" id="PS00344">
    <property type="entry name" value="GATA_ZN_FINGER_1"/>
    <property type="match status" value="1"/>
</dbReference>
<dbReference type="Proteomes" id="UP001454036">
    <property type="component" value="Unassembled WGS sequence"/>
</dbReference>
<evidence type="ECO:0000256" key="1">
    <source>
        <dbReference type="ARBA" id="ARBA00004123"/>
    </source>
</evidence>
<evidence type="ECO:0000256" key="5">
    <source>
        <dbReference type="ARBA" id="ARBA00022833"/>
    </source>
</evidence>
<keyword evidence="7 11" id="KW-0238">DNA-binding</keyword>
<protein>
    <recommendedName>
        <fullName evidence="11">GATA transcription factor</fullName>
    </recommendedName>
</protein>
<evidence type="ECO:0000256" key="4">
    <source>
        <dbReference type="ARBA" id="ARBA00022771"/>
    </source>
</evidence>
<evidence type="ECO:0000256" key="11">
    <source>
        <dbReference type="PIRNR" id="PIRNR016992"/>
    </source>
</evidence>
<evidence type="ECO:0000256" key="6">
    <source>
        <dbReference type="ARBA" id="ARBA00023015"/>
    </source>
</evidence>
<dbReference type="SUPFAM" id="SSF57716">
    <property type="entry name" value="Glucocorticoid receptor-like (DNA-binding domain)"/>
    <property type="match status" value="1"/>
</dbReference>
<keyword evidence="16" id="KW-1185">Reference proteome</keyword>
<dbReference type="GO" id="GO:0030154">
    <property type="term" value="P:cell differentiation"/>
    <property type="evidence" value="ECO:0007669"/>
    <property type="project" value="TreeGrafter"/>
</dbReference>
<evidence type="ECO:0000256" key="7">
    <source>
        <dbReference type="ARBA" id="ARBA00023125"/>
    </source>
</evidence>
<evidence type="ECO:0000256" key="8">
    <source>
        <dbReference type="ARBA" id="ARBA00023159"/>
    </source>
</evidence>
<keyword evidence="3" id="KW-0479">Metal-binding</keyword>
<dbReference type="InterPro" id="IPR051140">
    <property type="entry name" value="GATA_TF"/>
</dbReference>
<evidence type="ECO:0000313" key="16">
    <source>
        <dbReference type="Proteomes" id="UP001454036"/>
    </source>
</evidence>
<dbReference type="PROSITE" id="PS50114">
    <property type="entry name" value="GATA_ZN_FINGER_2"/>
    <property type="match status" value="1"/>
</dbReference>
<dbReference type="GO" id="GO:0043565">
    <property type="term" value="F:sequence-specific DNA binding"/>
    <property type="evidence" value="ECO:0007669"/>
    <property type="project" value="InterPro"/>
</dbReference>
<dbReference type="GO" id="GO:0045893">
    <property type="term" value="P:positive regulation of DNA-templated transcription"/>
    <property type="evidence" value="ECO:0007669"/>
    <property type="project" value="InterPro"/>
</dbReference>
<name>A0AAV3R2A1_LITER</name>
<feature type="region of interest" description="Disordered" evidence="13">
    <location>
        <begin position="132"/>
        <end position="179"/>
    </location>
</feature>
<dbReference type="Pfam" id="PF00320">
    <property type="entry name" value="GATA"/>
    <property type="match status" value="1"/>
</dbReference>
<dbReference type="InterPro" id="IPR000679">
    <property type="entry name" value="Znf_GATA"/>
</dbReference>
<feature type="domain" description="GATA-type" evidence="14">
    <location>
        <begin position="226"/>
        <end position="262"/>
    </location>
</feature>
<accession>A0AAV3R2A1</accession>
<dbReference type="GO" id="GO:0008270">
    <property type="term" value="F:zinc ion binding"/>
    <property type="evidence" value="ECO:0007669"/>
    <property type="project" value="UniProtKB-KW"/>
</dbReference>
<keyword evidence="10 11" id="KW-0539">Nucleus</keyword>
<dbReference type="SMART" id="SM00401">
    <property type="entry name" value="ZnF_GATA"/>
    <property type="match status" value="1"/>
</dbReference>
<sequence length="344" mass="38441">MEVSSELLLEGNISNHTQMSYKELNNFPNQIKVENNNHFAVDDLFDFPQEDDEQIMGDAFFESLAGNSGGSSPITVVESCNSSVSGGDNTQFNHSFSDEQFPGTELCVPYDDLAELEWLSNFVEESSFSTDDLQFIPTGKPPSSSITTISNNSNQNSPPPSFPSNVSVPGKARSKRPRAVPYDWSSRLLLVSKNNGTICNSLNQEIDAHIDRKPVKTSFRRRENADTPGRKCLHCASEKTPQWRTGPMGPKTLCNACGVRYKSGRLVPEYRPASSPTFISAKHSNSHRKVIELRRQKEMQRQQAQASAQQLLNQNSIFGVFNGPDDYLIHNQQQMNGPDYMHMI</sequence>
<evidence type="ECO:0000256" key="2">
    <source>
        <dbReference type="ARBA" id="ARBA00005694"/>
    </source>
</evidence>
<gene>
    <name evidence="15" type="ORF">LIER_24152</name>
</gene>
<dbReference type="Gene3D" id="3.30.50.10">
    <property type="entry name" value="Erythroid Transcription Factor GATA-1, subunit A"/>
    <property type="match status" value="1"/>
</dbReference>
<evidence type="ECO:0000256" key="13">
    <source>
        <dbReference type="SAM" id="MobiDB-lite"/>
    </source>
</evidence>
<dbReference type="GO" id="GO:0005634">
    <property type="term" value="C:nucleus"/>
    <property type="evidence" value="ECO:0007669"/>
    <property type="project" value="UniProtKB-SubCell"/>
</dbReference>
<keyword evidence="8 11" id="KW-0010">Activator</keyword>
<dbReference type="InterPro" id="IPR013088">
    <property type="entry name" value="Znf_NHR/GATA"/>
</dbReference>
<comment type="similarity">
    <text evidence="2 11">Belongs to the type IV zinc-finger family. Class A subfamily.</text>
</comment>
<keyword evidence="6 11" id="KW-0805">Transcription regulation</keyword>
<dbReference type="PANTHER" id="PTHR45658:SF124">
    <property type="entry name" value="GATA TRANSCRIPTION FACTOR 5-LIKE"/>
    <property type="match status" value="1"/>
</dbReference>
<keyword evidence="4 12" id="KW-0863">Zinc-finger</keyword>
<dbReference type="FunFam" id="3.30.50.10:FF:000018">
    <property type="entry name" value="GATA transcription factor"/>
    <property type="match status" value="1"/>
</dbReference>
<comment type="caution">
    <text evidence="15">The sequence shown here is derived from an EMBL/GenBank/DDBJ whole genome shotgun (WGS) entry which is preliminary data.</text>
</comment>
<comment type="subcellular location">
    <subcellularLocation>
        <location evidence="1 11">Nucleus</location>
    </subcellularLocation>
</comment>
<feature type="compositionally biased region" description="Low complexity" evidence="13">
    <location>
        <begin position="141"/>
        <end position="156"/>
    </location>
</feature>
<dbReference type="AlphaFoldDB" id="A0AAV3R2A1"/>
<dbReference type="EMBL" id="BAABME010006957">
    <property type="protein sequence ID" value="GAA0169736.1"/>
    <property type="molecule type" value="Genomic_DNA"/>
</dbReference>
<comment type="function">
    <text evidence="11">Transcriptional activator that specifically binds 5'-GATA-3' or 5'-GAT-3' motifs within gene promoters.</text>
</comment>
<evidence type="ECO:0000256" key="12">
    <source>
        <dbReference type="PROSITE-ProRule" id="PRU00094"/>
    </source>
</evidence>
<dbReference type="InterPro" id="IPR016679">
    <property type="entry name" value="TF_GATA_pln"/>
</dbReference>
<evidence type="ECO:0000259" key="14">
    <source>
        <dbReference type="PROSITE" id="PS50114"/>
    </source>
</evidence>
<keyword evidence="9 11" id="KW-0804">Transcription</keyword>